<sequence length="20" mass="2496">MWFNLETVTVRLYTKQIPQK</sequence>
<protein>
    <submittedName>
        <fullName evidence="1">Uncharacterized protein</fullName>
    </submittedName>
</protein>
<accession>A0A0E9UY49</accession>
<proteinExistence type="predicted"/>
<evidence type="ECO:0000313" key="1">
    <source>
        <dbReference type="EMBL" id="JAH69898.1"/>
    </source>
</evidence>
<organism evidence="1">
    <name type="scientific">Anguilla anguilla</name>
    <name type="common">European freshwater eel</name>
    <name type="synonym">Muraena anguilla</name>
    <dbReference type="NCBI Taxonomy" id="7936"/>
    <lineage>
        <taxon>Eukaryota</taxon>
        <taxon>Metazoa</taxon>
        <taxon>Chordata</taxon>
        <taxon>Craniata</taxon>
        <taxon>Vertebrata</taxon>
        <taxon>Euteleostomi</taxon>
        <taxon>Actinopterygii</taxon>
        <taxon>Neopterygii</taxon>
        <taxon>Teleostei</taxon>
        <taxon>Anguilliformes</taxon>
        <taxon>Anguillidae</taxon>
        <taxon>Anguilla</taxon>
    </lineage>
</organism>
<name>A0A0E9UY49_ANGAN</name>
<dbReference type="EMBL" id="GBXM01038679">
    <property type="protein sequence ID" value="JAH69898.1"/>
    <property type="molecule type" value="Transcribed_RNA"/>
</dbReference>
<reference evidence="1" key="2">
    <citation type="journal article" date="2015" name="Fish Shellfish Immunol.">
        <title>Early steps in the European eel (Anguilla anguilla)-Vibrio vulnificus interaction in the gills: Role of the RtxA13 toxin.</title>
        <authorList>
            <person name="Callol A."/>
            <person name="Pajuelo D."/>
            <person name="Ebbesson L."/>
            <person name="Teles M."/>
            <person name="MacKenzie S."/>
            <person name="Amaro C."/>
        </authorList>
    </citation>
    <scope>NUCLEOTIDE SEQUENCE</scope>
</reference>
<dbReference type="AlphaFoldDB" id="A0A0E9UY49"/>
<reference evidence="1" key="1">
    <citation type="submission" date="2014-11" db="EMBL/GenBank/DDBJ databases">
        <authorList>
            <person name="Amaro Gonzalez C."/>
        </authorList>
    </citation>
    <scope>NUCLEOTIDE SEQUENCE</scope>
</reference>